<dbReference type="EnsemblPlants" id="AVESA.00010b.r2.1AG0004420.1">
    <property type="protein sequence ID" value="AVESA.00010b.r2.1AG0004420.1.CDS"/>
    <property type="gene ID" value="AVESA.00010b.r2.1AG0004420"/>
</dbReference>
<dbReference type="Proteomes" id="UP001732700">
    <property type="component" value="Chromosome 1A"/>
</dbReference>
<evidence type="ECO:0000313" key="1">
    <source>
        <dbReference type="EnsemblPlants" id="AVESA.00010b.r2.1AG0004420.1.CDS"/>
    </source>
</evidence>
<sequence length="124" mass="13889">MALRNLVARTRTSAPAALRLPPPAPRLSPPAGARPRFYSSTQGGQHGKGFNLESATEEEVRRQADLVGKHINETEERLSVYREKIPIIWKDIWGTMRLWVVAGAAMQLMLFADSQLRTVGEHEK</sequence>
<organism evidence="1 2">
    <name type="scientific">Avena sativa</name>
    <name type="common">Oat</name>
    <dbReference type="NCBI Taxonomy" id="4498"/>
    <lineage>
        <taxon>Eukaryota</taxon>
        <taxon>Viridiplantae</taxon>
        <taxon>Streptophyta</taxon>
        <taxon>Embryophyta</taxon>
        <taxon>Tracheophyta</taxon>
        <taxon>Spermatophyta</taxon>
        <taxon>Magnoliopsida</taxon>
        <taxon>Liliopsida</taxon>
        <taxon>Poales</taxon>
        <taxon>Poaceae</taxon>
        <taxon>BOP clade</taxon>
        <taxon>Pooideae</taxon>
        <taxon>Poodae</taxon>
        <taxon>Poeae</taxon>
        <taxon>Poeae Chloroplast Group 1 (Aveneae type)</taxon>
        <taxon>Aveninae</taxon>
        <taxon>Avena</taxon>
    </lineage>
</organism>
<proteinExistence type="predicted"/>
<protein>
    <submittedName>
        <fullName evidence="1">Uncharacterized protein</fullName>
    </submittedName>
</protein>
<reference evidence="1" key="1">
    <citation type="submission" date="2021-05" db="EMBL/GenBank/DDBJ databases">
        <authorList>
            <person name="Scholz U."/>
            <person name="Mascher M."/>
            <person name="Fiebig A."/>
        </authorList>
    </citation>
    <scope>NUCLEOTIDE SEQUENCE [LARGE SCALE GENOMIC DNA]</scope>
</reference>
<reference evidence="1" key="2">
    <citation type="submission" date="2025-09" db="UniProtKB">
        <authorList>
            <consortium name="EnsemblPlants"/>
        </authorList>
    </citation>
    <scope>IDENTIFICATION</scope>
</reference>
<evidence type="ECO:0000313" key="2">
    <source>
        <dbReference type="Proteomes" id="UP001732700"/>
    </source>
</evidence>
<accession>A0ACD5T7B3</accession>
<keyword evidence="2" id="KW-1185">Reference proteome</keyword>
<name>A0ACD5T7B3_AVESA</name>